<keyword evidence="2" id="KW-1185">Reference proteome</keyword>
<evidence type="ECO:0000313" key="2">
    <source>
        <dbReference type="Proteomes" id="UP000499080"/>
    </source>
</evidence>
<sequence length="139" mass="15915">MWLLATDCRIGVTPALVQLGLTRKSVPTLSLGERWPDGTARFPCGRPQRVKDEGKTMIWVILMKKDNSLIDCKGLSCQQSIQVLTRFRHLGRTNSKPDSTKDLQCMWAWCTLNLTSWGKRSPYVVERNLGEESLILRYF</sequence>
<gene>
    <name evidence="1" type="ORF">AVEN_243713_1</name>
</gene>
<reference evidence="1 2" key="1">
    <citation type="journal article" date="2019" name="Sci. Rep.">
        <title>Orb-weaving spider Araneus ventricosus genome elucidates the spidroin gene catalogue.</title>
        <authorList>
            <person name="Kono N."/>
            <person name="Nakamura H."/>
            <person name="Ohtoshi R."/>
            <person name="Moran D.A.P."/>
            <person name="Shinohara A."/>
            <person name="Yoshida Y."/>
            <person name="Fujiwara M."/>
            <person name="Mori M."/>
            <person name="Tomita M."/>
            <person name="Arakawa K."/>
        </authorList>
    </citation>
    <scope>NUCLEOTIDE SEQUENCE [LARGE SCALE GENOMIC DNA]</scope>
</reference>
<dbReference type="AlphaFoldDB" id="A0A4Y2A5B5"/>
<dbReference type="EMBL" id="BGPR01000006">
    <property type="protein sequence ID" value="GBL74870.1"/>
    <property type="molecule type" value="Genomic_DNA"/>
</dbReference>
<proteinExistence type="predicted"/>
<protein>
    <submittedName>
        <fullName evidence="1">Uncharacterized protein</fullName>
    </submittedName>
</protein>
<evidence type="ECO:0000313" key="1">
    <source>
        <dbReference type="EMBL" id="GBL74870.1"/>
    </source>
</evidence>
<dbReference type="Proteomes" id="UP000499080">
    <property type="component" value="Unassembled WGS sequence"/>
</dbReference>
<comment type="caution">
    <text evidence="1">The sequence shown here is derived from an EMBL/GenBank/DDBJ whole genome shotgun (WGS) entry which is preliminary data.</text>
</comment>
<organism evidence="1 2">
    <name type="scientific">Araneus ventricosus</name>
    <name type="common">Orbweaver spider</name>
    <name type="synonym">Epeira ventricosa</name>
    <dbReference type="NCBI Taxonomy" id="182803"/>
    <lineage>
        <taxon>Eukaryota</taxon>
        <taxon>Metazoa</taxon>
        <taxon>Ecdysozoa</taxon>
        <taxon>Arthropoda</taxon>
        <taxon>Chelicerata</taxon>
        <taxon>Arachnida</taxon>
        <taxon>Araneae</taxon>
        <taxon>Araneomorphae</taxon>
        <taxon>Entelegynae</taxon>
        <taxon>Araneoidea</taxon>
        <taxon>Araneidae</taxon>
        <taxon>Araneus</taxon>
    </lineage>
</organism>
<accession>A0A4Y2A5B5</accession>
<name>A0A4Y2A5B5_ARAVE</name>